<dbReference type="EMBL" id="QICN01000002">
    <property type="protein sequence ID" value="PXV70195.1"/>
    <property type="molecule type" value="Genomic_DNA"/>
</dbReference>
<proteinExistence type="predicted"/>
<evidence type="ECO:0000313" key="4">
    <source>
        <dbReference type="Proteomes" id="UP000248330"/>
    </source>
</evidence>
<keyword evidence="2" id="KW-0732">Signal</keyword>
<feature type="region of interest" description="Disordered" evidence="1">
    <location>
        <begin position="54"/>
        <end position="97"/>
    </location>
</feature>
<feature type="chain" id="PRO_5016297703" description="DUF2188 domain-containing protein" evidence="2">
    <location>
        <begin position="29"/>
        <end position="97"/>
    </location>
</feature>
<gene>
    <name evidence="3" type="ORF">C8D93_10247</name>
</gene>
<keyword evidence="4" id="KW-1185">Reference proteome</keyword>
<name>A0A318EHB1_9GAMM</name>
<feature type="compositionally biased region" description="Basic and acidic residues" evidence="1">
    <location>
        <begin position="62"/>
        <end position="84"/>
    </location>
</feature>
<sequence>MKPNPSTTRVSLFASAALLICVNAPAWAWSVKVTEHPSGGYVASLIHGSEPAQNKTVGHYATKSEARKAGKAAKKEAEGFKAEDSGPCADPMSGVRC</sequence>
<evidence type="ECO:0008006" key="5">
    <source>
        <dbReference type="Google" id="ProtNLM"/>
    </source>
</evidence>
<evidence type="ECO:0000313" key="3">
    <source>
        <dbReference type="EMBL" id="PXV70195.1"/>
    </source>
</evidence>
<accession>A0A318EHB1</accession>
<organism evidence="3 4">
    <name type="scientific">Sinimarinibacterium flocculans</name>
    <dbReference type="NCBI Taxonomy" id="985250"/>
    <lineage>
        <taxon>Bacteria</taxon>
        <taxon>Pseudomonadati</taxon>
        <taxon>Pseudomonadota</taxon>
        <taxon>Gammaproteobacteria</taxon>
        <taxon>Nevskiales</taxon>
        <taxon>Nevskiaceae</taxon>
        <taxon>Sinimarinibacterium</taxon>
    </lineage>
</organism>
<reference evidence="3 4" key="1">
    <citation type="submission" date="2018-04" db="EMBL/GenBank/DDBJ databases">
        <title>Genomic Encyclopedia of Type Strains, Phase IV (KMG-IV): sequencing the most valuable type-strain genomes for metagenomic binning, comparative biology and taxonomic classification.</title>
        <authorList>
            <person name="Goeker M."/>
        </authorList>
    </citation>
    <scope>NUCLEOTIDE SEQUENCE [LARGE SCALE GENOMIC DNA]</scope>
    <source>
        <strain evidence="3 4">DSM 104150</strain>
    </source>
</reference>
<protein>
    <recommendedName>
        <fullName evidence="5">DUF2188 domain-containing protein</fullName>
    </recommendedName>
</protein>
<dbReference type="Proteomes" id="UP000248330">
    <property type="component" value="Unassembled WGS sequence"/>
</dbReference>
<feature type="signal peptide" evidence="2">
    <location>
        <begin position="1"/>
        <end position="28"/>
    </location>
</feature>
<dbReference type="AlphaFoldDB" id="A0A318EHB1"/>
<evidence type="ECO:0000256" key="2">
    <source>
        <dbReference type="SAM" id="SignalP"/>
    </source>
</evidence>
<evidence type="ECO:0000256" key="1">
    <source>
        <dbReference type="SAM" id="MobiDB-lite"/>
    </source>
</evidence>
<comment type="caution">
    <text evidence="3">The sequence shown here is derived from an EMBL/GenBank/DDBJ whole genome shotgun (WGS) entry which is preliminary data.</text>
</comment>
<dbReference type="RefSeq" id="WP_146216499.1">
    <property type="nucleotide sequence ID" value="NZ_CAWNXA010000002.1"/>
</dbReference>